<dbReference type="AlphaFoldDB" id="A0A4W3H567"/>
<dbReference type="Gene3D" id="1.20.58.1120">
    <property type="match status" value="1"/>
</dbReference>
<evidence type="ECO:0000313" key="1">
    <source>
        <dbReference type="Ensembl" id="ENSCMIP00000010312.1"/>
    </source>
</evidence>
<dbReference type="GO" id="GO:0007018">
    <property type="term" value="P:microtubule-based movement"/>
    <property type="evidence" value="ECO:0007669"/>
    <property type="project" value="InterPro"/>
</dbReference>
<dbReference type="PANTHER" id="PTHR46532">
    <property type="entry name" value="MALE FERTILITY FACTOR KL5"/>
    <property type="match status" value="1"/>
</dbReference>
<dbReference type="GO" id="GO:0051959">
    <property type="term" value="F:dynein light intermediate chain binding"/>
    <property type="evidence" value="ECO:0007669"/>
    <property type="project" value="InterPro"/>
</dbReference>
<evidence type="ECO:0000313" key="2">
    <source>
        <dbReference type="Proteomes" id="UP000314986"/>
    </source>
</evidence>
<dbReference type="GO" id="GO:0005858">
    <property type="term" value="C:axonemal dynein complex"/>
    <property type="evidence" value="ECO:0007669"/>
    <property type="project" value="TreeGrafter"/>
</dbReference>
<dbReference type="InterPro" id="IPR026983">
    <property type="entry name" value="DHC"/>
</dbReference>
<proteinExistence type="predicted"/>
<reference evidence="2" key="3">
    <citation type="journal article" date="2014" name="Nature">
        <title>Elephant shark genome provides unique insights into gnathostome evolution.</title>
        <authorList>
            <consortium name="International Elephant Shark Genome Sequencing Consortium"/>
            <person name="Venkatesh B."/>
            <person name="Lee A.P."/>
            <person name="Ravi V."/>
            <person name="Maurya A.K."/>
            <person name="Lian M.M."/>
            <person name="Swann J.B."/>
            <person name="Ohta Y."/>
            <person name="Flajnik M.F."/>
            <person name="Sutoh Y."/>
            <person name="Kasahara M."/>
            <person name="Hoon S."/>
            <person name="Gangu V."/>
            <person name="Roy S.W."/>
            <person name="Irimia M."/>
            <person name="Korzh V."/>
            <person name="Kondrychyn I."/>
            <person name="Lim Z.W."/>
            <person name="Tay B.H."/>
            <person name="Tohari S."/>
            <person name="Kong K.W."/>
            <person name="Ho S."/>
            <person name="Lorente-Galdos B."/>
            <person name="Quilez J."/>
            <person name="Marques-Bonet T."/>
            <person name="Raney B.J."/>
            <person name="Ingham P.W."/>
            <person name="Tay A."/>
            <person name="Hillier L.W."/>
            <person name="Minx P."/>
            <person name="Boehm T."/>
            <person name="Wilson R.K."/>
            <person name="Brenner S."/>
            <person name="Warren W.C."/>
        </authorList>
    </citation>
    <scope>NUCLEOTIDE SEQUENCE [LARGE SCALE GENOMIC DNA]</scope>
</reference>
<dbReference type="Ensembl" id="ENSCMIT00000010584.1">
    <property type="protein sequence ID" value="ENSCMIP00000010312.1"/>
    <property type="gene ID" value="ENSCMIG00000005437.1"/>
</dbReference>
<reference evidence="2" key="1">
    <citation type="journal article" date="2006" name="Science">
        <title>Ancient noncoding elements conserved in the human genome.</title>
        <authorList>
            <person name="Venkatesh B."/>
            <person name="Kirkness E.F."/>
            <person name="Loh Y.H."/>
            <person name="Halpern A.L."/>
            <person name="Lee A.P."/>
            <person name="Johnson J."/>
            <person name="Dandona N."/>
            <person name="Viswanathan L.D."/>
            <person name="Tay A."/>
            <person name="Venter J.C."/>
            <person name="Strausberg R.L."/>
            <person name="Brenner S."/>
        </authorList>
    </citation>
    <scope>NUCLEOTIDE SEQUENCE [LARGE SCALE GENOMIC DNA]</scope>
</reference>
<accession>A0A4W3H567</accession>
<name>A0A4W3H567_CALMI</name>
<dbReference type="GO" id="GO:0045505">
    <property type="term" value="F:dynein intermediate chain binding"/>
    <property type="evidence" value="ECO:0007669"/>
    <property type="project" value="InterPro"/>
</dbReference>
<reference evidence="1" key="4">
    <citation type="submission" date="2025-08" db="UniProtKB">
        <authorList>
            <consortium name="Ensembl"/>
        </authorList>
    </citation>
    <scope>IDENTIFICATION</scope>
</reference>
<dbReference type="PANTHER" id="PTHR46532:SF11">
    <property type="entry name" value="DYNEIN AXONEMAL HEAVY CHAIN 12"/>
    <property type="match status" value="1"/>
</dbReference>
<reference evidence="2" key="2">
    <citation type="journal article" date="2007" name="PLoS Biol.">
        <title>Survey sequencing and comparative analysis of the elephant shark (Callorhinchus milii) genome.</title>
        <authorList>
            <person name="Venkatesh B."/>
            <person name="Kirkness E.F."/>
            <person name="Loh Y.H."/>
            <person name="Halpern A.L."/>
            <person name="Lee A.P."/>
            <person name="Johnson J."/>
            <person name="Dandona N."/>
            <person name="Viswanathan L.D."/>
            <person name="Tay A."/>
            <person name="Venter J.C."/>
            <person name="Strausberg R.L."/>
            <person name="Brenner S."/>
        </authorList>
    </citation>
    <scope>NUCLEOTIDE SEQUENCE [LARGE SCALE GENOMIC DNA]</scope>
</reference>
<protein>
    <submittedName>
        <fullName evidence="1">Uncharacterized protein</fullName>
    </submittedName>
</protein>
<sequence length="172" mass="19315">MRYTLKEILKDCRVALKKMNNRRDKWVKEWPGQLVITSSQIQWTTDVTKALMTAKDLGDRKPLRNIKKKQVSDGRGQCVVLILCLTHAETRHRCSRVSKPDREFLASPRHTETPRERLSDWNALSLSLSLSLPGGMPPAYLIPESIRRRLARAKALGGGGSPECALGVSAKV</sequence>
<dbReference type="STRING" id="7868.ENSCMIP00000010312"/>
<reference evidence="1" key="5">
    <citation type="submission" date="2025-09" db="UniProtKB">
        <authorList>
            <consortium name="Ensembl"/>
        </authorList>
    </citation>
    <scope>IDENTIFICATION</scope>
</reference>
<keyword evidence="2" id="KW-1185">Reference proteome</keyword>
<organism evidence="1 2">
    <name type="scientific">Callorhinchus milii</name>
    <name type="common">Ghost shark</name>
    <dbReference type="NCBI Taxonomy" id="7868"/>
    <lineage>
        <taxon>Eukaryota</taxon>
        <taxon>Metazoa</taxon>
        <taxon>Chordata</taxon>
        <taxon>Craniata</taxon>
        <taxon>Vertebrata</taxon>
        <taxon>Chondrichthyes</taxon>
        <taxon>Holocephali</taxon>
        <taxon>Chimaeriformes</taxon>
        <taxon>Callorhinchidae</taxon>
        <taxon>Callorhinchus</taxon>
    </lineage>
</organism>
<dbReference type="Proteomes" id="UP000314986">
    <property type="component" value="Unassembled WGS sequence"/>
</dbReference>
<dbReference type="InParanoid" id="A0A4W3H567"/>